<dbReference type="AlphaFoldDB" id="F4PFF0"/>
<evidence type="ECO:0000313" key="1">
    <source>
        <dbReference type="EMBL" id="EGF76040.1"/>
    </source>
</evidence>
<dbReference type="HOGENOM" id="CLU_669003_0_0_1"/>
<name>F4PFF0_BATDJ</name>
<dbReference type="InParanoid" id="F4PFF0"/>
<protein>
    <submittedName>
        <fullName evidence="1">Uncharacterized protein</fullName>
    </submittedName>
</protein>
<keyword evidence="2" id="KW-1185">Reference proteome</keyword>
<sequence length="411" mass="47389">MSGGTTLDSWRIECEDCNISRGLQGVTASNEEGSFLGGNLNREKSKRYTCEGERPWCGDESEPCEAAPVAILRNSISVYMAKKISALAIPGDYSENVDFVVSKIQSPSKYLLRTNLNLIEDIKRKVSFIRENLRVDLKEDITDQEIEEAIMYLDVSEERFSTEEEIEKPGQWIKEKEFEKLSSKVDSKMLKVEPEWIYGENKEENYYTPYFQRFSRVLRLKETTALYGFDRKDYKKTNDNDFANYYPALYKNFEEVKETWLPVNEVFGEGIFIQLNLKQIEMWESCPNLQKYFDKYLERIQNVENLEEEILKPRNIMLHTLSHFLIDEFANVSGYNRAAIRERLYLSDEQAGVLIYISAGDSDGTLGGLVRLGLKRQFFTLLDRAINNSEWCSSDPVCTEIGESQGPGISG</sequence>
<accession>F4PFF0</accession>
<dbReference type="EMBL" id="GL882926">
    <property type="protein sequence ID" value="EGF76040.1"/>
    <property type="molecule type" value="Genomic_DNA"/>
</dbReference>
<evidence type="ECO:0000313" key="2">
    <source>
        <dbReference type="Proteomes" id="UP000007241"/>
    </source>
</evidence>
<gene>
    <name evidence="1" type="ORF">BATDEDRAFT_93098</name>
</gene>
<dbReference type="STRING" id="684364.F4PFF0"/>
<proteinExistence type="predicted"/>
<organism evidence="1 2">
    <name type="scientific">Batrachochytrium dendrobatidis (strain JAM81 / FGSC 10211)</name>
    <name type="common">Frog chytrid fungus</name>
    <dbReference type="NCBI Taxonomy" id="684364"/>
    <lineage>
        <taxon>Eukaryota</taxon>
        <taxon>Fungi</taxon>
        <taxon>Fungi incertae sedis</taxon>
        <taxon>Chytridiomycota</taxon>
        <taxon>Chytridiomycota incertae sedis</taxon>
        <taxon>Chytridiomycetes</taxon>
        <taxon>Rhizophydiales</taxon>
        <taxon>Rhizophydiales incertae sedis</taxon>
        <taxon>Batrachochytrium</taxon>
    </lineage>
</organism>
<reference evidence="1 2" key="1">
    <citation type="submission" date="2009-12" db="EMBL/GenBank/DDBJ databases">
        <title>The draft genome of Batrachochytrium dendrobatidis.</title>
        <authorList>
            <consortium name="US DOE Joint Genome Institute (JGI-PGF)"/>
            <person name="Kuo A."/>
            <person name="Salamov A."/>
            <person name="Schmutz J."/>
            <person name="Lucas S."/>
            <person name="Pitluck S."/>
            <person name="Rosenblum E."/>
            <person name="Stajich J."/>
            <person name="Eisen M."/>
            <person name="Grigoriev I.V."/>
        </authorList>
    </citation>
    <scope>NUCLEOTIDE SEQUENCE [LARGE SCALE GENOMIC DNA]</scope>
    <source>
        <strain evidence="2">JAM81 / FGSC 10211</strain>
    </source>
</reference>
<dbReference type="Proteomes" id="UP000007241">
    <property type="component" value="Unassembled WGS sequence"/>
</dbReference>